<gene>
    <name evidence="1" type="ORF">RDI58_025741</name>
</gene>
<sequence length="80" mass="9523">MEEIMKHPDELYPLMKLMLSTKLVEKKMSVWLLQPHWAFCYSTLRKVCVYYLVLRALDIVDGTMAFKVLMDQFHHVSMLS</sequence>
<organism evidence="1 2">
    <name type="scientific">Solanum bulbocastanum</name>
    <name type="common">Wild potato</name>
    <dbReference type="NCBI Taxonomy" id="147425"/>
    <lineage>
        <taxon>Eukaryota</taxon>
        <taxon>Viridiplantae</taxon>
        <taxon>Streptophyta</taxon>
        <taxon>Embryophyta</taxon>
        <taxon>Tracheophyta</taxon>
        <taxon>Spermatophyta</taxon>
        <taxon>Magnoliopsida</taxon>
        <taxon>eudicotyledons</taxon>
        <taxon>Gunneridae</taxon>
        <taxon>Pentapetalae</taxon>
        <taxon>asterids</taxon>
        <taxon>lamiids</taxon>
        <taxon>Solanales</taxon>
        <taxon>Solanaceae</taxon>
        <taxon>Solanoideae</taxon>
        <taxon>Solaneae</taxon>
        <taxon>Solanum</taxon>
    </lineage>
</organism>
<proteinExistence type="predicted"/>
<protein>
    <submittedName>
        <fullName evidence="1">Uncharacterized protein</fullName>
    </submittedName>
</protein>
<comment type="caution">
    <text evidence="1">The sequence shown here is derived from an EMBL/GenBank/DDBJ whole genome shotgun (WGS) entry which is preliminary data.</text>
</comment>
<evidence type="ECO:0000313" key="1">
    <source>
        <dbReference type="EMBL" id="KAK6779023.1"/>
    </source>
</evidence>
<name>A0AAN8Y6Y1_SOLBU</name>
<dbReference type="Proteomes" id="UP001371456">
    <property type="component" value="Unassembled WGS sequence"/>
</dbReference>
<reference evidence="1 2" key="1">
    <citation type="submission" date="2024-02" db="EMBL/GenBank/DDBJ databases">
        <title>de novo genome assembly of Solanum bulbocastanum strain 11H21.</title>
        <authorList>
            <person name="Hosaka A.J."/>
        </authorList>
    </citation>
    <scope>NUCLEOTIDE SEQUENCE [LARGE SCALE GENOMIC DNA]</scope>
    <source>
        <tissue evidence="1">Young leaves</tissue>
    </source>
</reference>
<accession>A0AAN8Y6Y1</accession>
<dbReference type="AlphaFoldDB" id="A0AAN8Y6Y1"/>
<keyword evidence="2" id="KW-1185">Reference proteome</keyword>
<dbReference type="EMBL" id="JBANQN010000010">
    <property type="protein sequence ID" value="KAK6779023.1"/>
    <property type="molecule type" value="Genomic_DNA"/>
</dbReference>
<evidence type="ECO:0000313" key="2">
    <source>
        <dbReference type="Proteomes" id="UP001371456"/>
    </source>
</evidence>